<accession>A0A0G0MLI8</accession>
<dbReference type="EMBL" id="LBUP01000008">
    <property type="protein sequence ID" value="KKQ65786.1"/>
    <property type="molecule type" value="Genomic_DNA"/>
</dbReference>
<organism evidence="1 2">
    <name type="scientific">Candidatus Daviesbacteria bacterium GW2011_GWA2_38_24</name>
    <dbReference type="NCBI Taxonomy" id="1618422"/>
    <lineage>
        <taxon>Bacteria</taxon>
        <taxon>Candidatus Daviesiibacteriota</taxon>
    </lineage>
</organism>
<gene>
    <name evidence="1" type="ORF">US86_C0008G0009</name>
</gene>
<evidence type="ECO:0000313" key="2">
    <source>
        <dbReference type="Proteomes" id="UP000034235"/>
    </source>
</evidence>
<evidence type="ECO:0000313" key="1">
    <source>
        <dbReference type="EMBL" id="KKQ65786.1"/>
    </source>
</evidence>
<reference evidence="1 2" key="1">
    <citation type="journal article" date="2015" name="Nature">
        <title>rRNA introns, odd ribosomes, and small enigmatic genomes across a large radiation of phyla.</title>
        <authorList>
            <person name="Brown C.T."/>
            <person name="Hug L.A."/>
            <person name="Thomas B.C."/>
            <person name="Sharon I."/>
            <person name="Castelle C.J."/>
            <person name="Singh A."/>
            <person name="Wilkins M.J."/>
            <person name="Williams K.H."/>
            <person name="Banfield J.F."/>
        </authorList>
    </citation>
    <scope>NUCLEOTIDE SEQUENCE [LARGE SCALE GENOMIC DNA]</scope>
</reference>
<name>A0A0G0MLI8_9BACT</name>
<proteinExistence type="predicted"/>
<comment type="caution">
    <text evidence="1">The sequence shown here is derived from an EMBL/GenBank/DDBJ whole genome shotgun (WGS) entry which is preliminary data.</text>
</comment>
<dbReference type="AlphaFoldDB" id="A0A0G0MLI8"/>
<dbReference type="Proteomes" id="UP000034235">
    <property type="component" value="Unassembled WGS sequence"/>
</dbReference>
<dbReference type="Gene3D" id="2.60.40.10">
    <property type="entry name" value="Immunoglobulins"/>
    <property type="match status" value="1"/>
</dbReference>
<sequence length="130" mass="14145">MKAFFLSISILFILGLVFFLYSSKITKPQLEQRTPVTSKPTNYALEISTPSEEELVYDSSILVSGRTAPGSTLLIAANTGDFVAEANLSGDFSKIVNLSPGLNQITISSVDLSGNTQTVEKQVYYSKEKL</sequence>
<protein>
    <submittedName>
        <fullName evidence="1">Polymorphic outer membrane protein</fullName>
    </submittedName>
</protein>
<dbReference type="InterPro" id="IPR013783">
    <property type="entry name" value="Ig-like_fold"/>
</dbReference>